<dbReference type="InterPro" id="IPR000304">
    <property type="entry name" value="Pyrroline-COOH_reductase"/>
</dbReference>
<feature type="binding site" evidence="11">
    <location>
        <begin position="70"/>
        <end position="73"/>
    </location>
    <ligand>
        <name>NADP(+)</name>
        <dbReference type="ChEBI" id="CHEBI:58349"/>
    </ligand>
</feature>
<proteinExistence type="inferred from homology"/>
<feature type="binding site" evidence="11">
    <location>
        <position position="57"/>
    </location>
    <ligand>
        <name>NADPH</name>
        <dbReference type="ChEBI" id="CHEBI:57783"/>
    </ligand>
</feature>
<keyword evidence="16" id="KW-1185">Reference proteome</keyword>
<dbReference type="FunFam" id="3.40.50.720:FF:000190">
    <property type="entry name" value="Pyrroline-5-carboxylate reductase"/>
    <property type="match status" value="1"/>
</dbReference>
<dbReference type="Proteomes" id="UP000030528">
    <property type="component" value="Unassembled WGS sequence"/>
</dbReference>
<dbReference type="STRING" id="1385510.GCA_000425205_02804"/>
<dbReference type="NCBIfam" id="TIGR00112">
    <property type="entry name" value="proC"/>
    <property type="match status" value="1"/>
</dbReference>
<dbReference type="PANTHER" id="PTHR11645">
    <property type="entry name" value="PYRROLINE-5-CARBOXYLATE REDUCTASE"/>
    <property type="match status" value="1"/>
</dbReference>
<reference evidence="15 16" key="1">
    <citation type="submission" date="2013-08" db="EMBL/GenBank/DDBJ databases">
        <authorList>
            <person name="Huang J."/>
            <person name="Wang G."/>
        </authorList>
    </citation>
    <scope>NUCLEOTIDE SEQUENCE [LARGE SCALE GENOMIC DNA]</scope>
    <source>
        <strain evidence="15 16">JSM 076056</strain>
    </source>
</reference>
<evidence type="ECO:0000259" key="14">
    <source>
        <dbReference type="Pfam" id="PF14748"/>
    </source>
</evidence>
<feature type="domain" description="Pyrroline-5-carboxylate reductase catalytic N-terminal" evidence="13">
    <location>
        <begin position="4"/>
        <end position="98"/>
    </location>
</feature>
<comment type="caution">
    <text evidence="15">The sequence shown here is derived from an EMBL/GenBank/DDBJ whole genome shotgun (WGS) entry which is preliminary data.</text>
</comment>
<evidence type="ECO:0000256" key="3">
    <source>
        <dbReference type="ARBA" id="ARBA00022490"/>
    </source>
</evidence>
<protein>
    <recommendedName>
        <fullName evidence="9 10">Pyrroline-5-carboxylate reductase</fullName>
        <shortName evidence="9">P5C reductase</shortName>
        <shortName evidence="9">P5CR</shortName>
        <ecNumber evidence="9 10">1.5.1.2</ecNumber>
    </recommendedName>
    <alternativeName>
        <fullName evidence="9">PCA reductase</fullName>
    </alternativeName>
</protein>
<feature type="domain" description="Pyrroline-5-carboxylate reductase dimerisation" evidence="14">
    <location>
        <begin position="162"/>
        <end position="265"/>
    </location>
</feature>
<organism evidence="15 16">
    <name type="scientific">Pontibacillus halophilus JSM 076056 = DSM 19796</name>
    <dbReference type="NCBI Taxonomy" id="1385510"/>
    <lineage>
        <taxon>Bacteria</taxon>
        <taxon>Bacillati</taxon>
        <taxon>Bacillota</taxon>
        <taxon>Bacilli</taxon>
        <taxon>Bacillales</taxon>
        <taxon>Bacillaceae</taxon>
        <taxon>Pontibacillus</taxon>
    </lineage>
</organism>
<evidence type="ECO:0000256" key="6">
    <source>
        <dbReference type="ARBA" id="ARBA00022857"/>
    </source>
</evidence>
<dbReference type="GO" id="GO:0005737">
    <property type="term" value="C:cytoplasm"/>
    <property type="evidence" value="ECO:0007669"/>
    <property type="project" value="UniProtKB-SubCell"/>
</dbReference>
<dbReference type="EC" id="1.5.1.2" evidence="9 10"/>
<dbReference type="AlphaFoldDB" id="A0A0A5GG06"/>
<dbReference type="GO" id="GO:0055129">
    <property type="term" value="P:L-proline biosynthetic process"/>
    <property type="evidence" value="ECO:0007669"/>
    <property type="project" value="UniProtKB-UniRule"/>
</dbReference>
<dbReference type="Pfam" id="PF14748">
    <property type="entry name" value="P5CR_dimer"/>
    <property type="match status" value="1"/>
</dbReference>
<comment type="pathway">
    <text evidence="9 12">Amino-acid biosynthesis; L-proline biosynthesis; L-proline from L-glutamate 5-semialdehyde: step 1/1.</text>
</comment>
<sequence>MQQTIGFIGCGNMAQAMIGGMLESGIVQQEQLLISAHSAKTTSYVEETFGISTTLQNREVVSNSKLLFLAVKPHKYKDVIEEVRSAVSDETVVISIAPGISFQDLTEMFNREMKFVQAMPNTPSLVQQGMTALSSNELVTEEELSSIVELFQSFGKAEVIPESMMGAIPSISGSSPAYVYMMIEAMADGGVKQGLSRDQSNRLAAQAVLGAAQMVLESDKHPAQLKDDVCSPGGATIEAVSKLEESGFRKSILAAMESCTAKVNRMSD</sequence>
<dbReference type="PROSITE" id="PS00521">
    <property type="entry name" value="P5CR"/>
    <property type="match status" value="1"/>
</dbReference>
<evidence type="ECO:0000256" key="1">
    <source>
        <dbReference type="ARBA" id="ARBA00004496"/>
    </source>
</evidence>
<feature type="binding site" evidence="11">
    <location>
        <begin position="8"/>
        <end position="13"/>
    </location>
    <ligand>
        <name>NADP(+)</name>
        <dbReference type="ChEBI" id="CHEBI:58349"/>
    </ligand>
</feature>
<dbReference type="InterPro" id="IPR028939">
    <property type="entry name" value="P5C_Rdtase_cat_N"/>
</dbReference>
<name>A0A0A5GG06_9BACI</name>
<evidence type="ECO:0000256" key="8">
    <source>
        <dbReference type="ARBA" id="ARBA00058118"/>
    </source>
</evidence>
<evidence type="ECO:0000313" key="15">
    <source>
        <dbReference type="EMBL" id="KGX90939.1"/>
    </source>
</evidence>
<comment type="catalytic activity">
    <reaction evidence="9 12">
        <text>L-proline + NADP(+) = (S)-1-pyrroline-5-carboxylate + NADPH + 2 H(+)</text>
        <dbReference type="Rhea" id="RHEA:14109"/>
        <dbReference type="ChEBI" id="CHEBI:15378"/>
        <dbReference type="ChEBI" id="CHEBI:17388"/>
        <dbReference type="ChEBI" id="CHEBI:57783"/>
        <dbReference type="ChEBI" id="CHEBI:58349"/>
        <dbReference type="ChEBI" id="CHEBI:60039"/>
        <dbReference type="EC" id="1.5.1.2"/>
    </reaction>
</comment>
<evidence type="ECO:0000256" key="5">
    <source>
        <dbReference type="ARBA" id="ARBA00022650"/>
    </source>
</evidence>
<evidence type="ECO:0000256" key="11">
    <source>
        <dbReference type="PIRSR" id="PIRSR000193-1"/>
    </source>
</evidence>
<dbReference type="InterPro" id="IPR008927">
    <property type="entry name" value="6-PGluconate_DH-like_C_sf"/>
</dbReference>
<dbReference type="EMBL" id="AVPE01000012">
    <property type="protein sequence ID" value="KGX90939.1"/>
    <property type="molecule type" value="Genomic_DNA"/>
</dbReference>
<comment type="catalytic activity">
    <reaction evidence="9">
        <text>L-proline + NAD(+) = (S)-1-pyrroline-5-carboxylate + NADH + 2 H(+)</text>
        <dbReference type="Rhea" id="RHEA:14105"/>
        <dbReference type="ChEBI" id="CHEBI:15378"/>
        <dbReference type="ChEBI" id="CHEBI:17388"/>
        <dbReference type="ChEBI" id="CHEBI:57540"/>
        <dbReference type="ChEBI" id="CHEBI:57945"/>
        <dbReference type="ChEBI" id="CHEBI:60039"/>
        <dbReference type="EC" id="1.5.1.2"/>
    </reaction>
</comment>
<dbReference type="PIRSF" id="PIRSF000193">
    <property type="entry name" value="Pyrrol-5-carb_rd"/>
    <property type="match status" value="1"/>
</dbReference>
<evidence type="ECO:0000259" key="13">
    <source>
        <dbReference type="Pfam" id="PF03807"/>
    </source>
</evidence>
<keyword evidence="6 9" id="KW-0521">NADP</keyword>
<dbReference type="OrthoDB" id="9805754at2"/>
<dbReference type="InterPro" id="IPR053790">
    <property type="entry name" value="P5CR-like_CS"/>
</dbReference>
<dbReference type="SUPFAM" id="SSF51735">
    <property type="entry name" value="NAD(P)-binding Rossmann-fold domains"/>
    <property type="match status" value="1"/>
</dbReference>
<evidence type="ECO:0000256" key="9">
    <source>
        <dbReference type="HAMAP-Rule" id="MF_01925"/>
    </source>
</evidence>
<dbReference type="InterPro" id="IPR029036">
    <property type="entry name" value="P5CR_dimer"/>
</dbReference>
<dbReference type="Pfam" id="PF03807">
    <property type="entry name" value="F420_oxidored"/>
    <property type="match status" value="1"/>
</dbReference>
<keyword evidence="5 9" id="KW-0641">Proline biosynthesis</keyword>
<gene>
    <name evidence="9" type="primary">proC</name>
    <name evidence="15" type="ORF">N781_06110</name>
</gene>
<comment type="similarity">
    <text evidence="2 9 12">Belongs to the pyrroline-5-carboxylate reductase family.</text>
</comment>
<evidence type="ECO:0000256" key="2">
    <source>
        <dbReference type="ARBA" id="ARBA00005525"/>
    </source>
</evidence>
<dbReference type="SUPFAM" id="SSF48179">
    <property type="entry name" value="6-phosphogluconate dehydrogenase C-terminal domain-like"/>
    <property type="match status" value="1"/>
</dbReference>
<dbReference type="FunFam" id="1.10.3730.10:FF:000001">
    <property type="entry name" value="Pyrroline-5-carboxylate reductase"/>
    <property type="match status" value="1"/>
</dbReference>
<dbReference type="RefSeq" id="WP_026801103.1">
    <property type="nucleotide sequence ID" value="NZ_AULI01000012.1"/>
</dbReference>
<accession>A0A0A5GG06</accession>
<comment type="function">
    <text evidence="8 9">Catalyzes the reduction of 1-pyrroline-5-carboxylate (PCA) to L-proline.</text>
</comment>
<dbReference type="PANTHER" id="PTHR11645:SF0">
    <property type="entry name" value="PYRROLINE-5-CARBOXYLATE REDUCTASE 3"/>
    <property type="match status" value="1"/>
</dbReference>
<dbReference type="UniPathway" id="UPA00098">
    <property type="reaction ID" value="UER00361"/>
</dbReference>
<keyword evidence="3 9" id="KW-0963">Cytoplasm</keyword>
<evidence type="ECO:0000313" key="16">
    <source>
        <dbReference type="Proteomes" id="UP000030528"/>
    </source>
</evidence>
<dbReference type="eggNOG" id="COG0345">
    <property type="taxonomic scope" value="Bacteria"/>
</dbReference>
<keyword evidence="4 9" id="KW-0028">Amino-acid biosynthesis</keyword>
<evidence type="ECO:0000256" key="10">
    <source>
        <dbReference type="NCBIfam" id="TIGR00112"/>
    </source>
</evidence>
<dbReference type="GO" id="GO:0004735">
    <property type="term" value="F:pyrroline-5-carboxylate reductase activity"/>
    <property type="evidence" value="ECO:0007669"/>
    <property type="project" value="UniProtKB-UniRule"/>
</dbReference>
<dbReference type="Gene3D" id="3.40.50.720">
    <property type="entry name" value="NAD(P)-binding Rossmann-like Domain"/>
    <property type="match status" value="1"/>
</dbReference>
<evidence type="ECO:0000256" key="7">
    <source>
        <dbReference type="ARBA" id="ARBA00023002"/>
    </source>
</evidence>
<keyword evidence="7 9" id="KW-0560">Oxidoreductase</keyword>
<evidence type="ECO:0000256" key="12">
    <source>
        <dbReference type="RuleBase" id="RU003903"/>
    </source>
</evidence>
<comment type="subcellular location">
    <subcellularLocation>
        <location evidence="1 9">Cytoplasm</location>
    </subcellularLocation>
</comment>
<evidence type="ECO:0000256" key="4">
    <source>
        <dbReference type="ARBA" id="ARBA00022605"/>
    </source>
</evidence>
<dbReference type="HAMAP" id="MF_01925">
    <property type="entry name" value="P5C_reductase"/>
    <property type="match status" value="1"/>
</dbReference>
<dbReference type="InterPro" id="IPR036291">
    <property type="entry name" value="NAD(P)-bd_dom_sf"/>
</dbReference>
<dbReference type="Gene3D" id="1.10.3730.10">
    <property type="entry name" value="ProC C-terminal domain-like"/>
    <property type="match status" value="1"/>
</dbReference>